<evidence type="ECO:0000313" key="2">
    <source>
        <dbReference type="EMBL" id="CAH2315946.1"/>
    </source>
</evidence>
<accession>A0AAD1T0C4</accession>
<feature type="region of interest" description="Disordered" evidence="1">
    <location>
        <begin position="1"/>
        <end position="99"/>
    </location>
</feature>
<reference evidence="2" key="1">
    <citation type="submission" date="2022-03" db="EMBL/GenBank/DDBJ databases">
        <authorList>
            <person name="Alioto T."/>
            <person name="Alioto T."/>
            <person name="Gomez Garrido J."/>
        </authorList>
    </citation>
    <scope>NUCLEOTIDE SEQUENCE</scope>
</reference>
<dbReference type="Proteomes" id="UP001295444">
    <property type="component" value="Chromosome 09"/>
</dbReference>
<proteinExistence type="predicted"/>
<evidence type="ECO:0000256" key="1">
    <source>
        <dbReference type="SAM" id="MobiDB-lite"/>
    </source>
</evidence>
<gene>
    <name evidence="2" type="ORF">PECUL_23A014397</name>
</gene>
<feature type="compositionally biased region" description="Polar residues" evidence="1">
    <location>
        <begin position="23"/>
        <end position="33"/>
    </location>
</feature>
<feature type="non-terminal residue" evidence="2">
    <location>
        <position position="1"/>
    </location>
</feature>
<name>A0AAD1T0C4_PELCU</name>
<keyword evidence="3" id="KW-1185">Reference proteome</keyword>
<organism evidence="2 3">
    <name type="scientific">Pelobates cultripes</name>
    <name type="common">Western spadefoot toad</name>
    <dbReference type="NCBI Taxonomy" id="61616"/>
    <lineage>
        <taxon>Eukaryota</taxon>
        <taxon>Metazoa</taxon>
        <taxon>Chordata</taxon>
        <taxon>Craniata</taxon>
        <taxon>Vertebrata</taxon>
        <taxon>Euteleostomi</taxon>
        <taxon>Amphibia</taxon>
        <taxon>Batrachia</taxon>
        <taxon>Anura</taxon>
        <taxon>Pelobatoidea</taxon>
        <taxon>Pelobatidae</taxon>
        <taxon>Pelobates</taxon>
    </lineage>
</organism>
<protein>
    <submittedName>
        <fullName evidence="2">Uncharacterized protein</fullName>
    </submittedName>
</protein>
<dbReference type="EMBL" id="OW240920">
    <property type="protein sequence ID" value="CAH2315946.1"/>
    <property type="molecule type" value="Genomic_DNA"/>
</dbReference>
<evidence type="ECO:0000313" key="3">
    <source>
        <dbReference type="Proteomes" id="UP001295444"/>
    </source>
</evidence>
<feature type="compositionally biased region" description="Basic and acidic residues" evidence="1">
    <location>
        <begin position="83"/>
        <end position="97"/>
    </location>
</feature>
<sequence>IEHRQARIAEESREEGARRYQPSEIQHSSNCSVSPGRKARQTMALPRPEKHNTRSCMSKRKAPRIQATRCRRDQPRSQTRHTASRDITRRTKRDRSARNCKGARAEAWGQCFGMIWTSLLYLTSRLPTVGIG</sequence>
<feature type="compositionally biased region" description="Basic and acidic residues" evidence="1">
    <location>
        <begin position="1"/>
        <end position="18"/>
    </location>
</feature>
<dbReference type="AlphaFoldDB" id="A0AAD1T0C4"/>